<protein>
    <submittedName>
        <fullName evidence="1">Uncharacterized protein</fullName>
    </submittedName>
</protein>
<proteinExistence type="predicted"/>
<comment type="caution">
    <text evidence="1">The sequence shown here is derived from an EMBL/GenBank/DDBJ whole genome shotgun (WGS) entry which is preliminary data.</text>
</comment>
<name>A0A533I392_PARDE</name>
<gene>
    <name evidence="1" type="ORF">DI616_18485</name>
</gene>
<dbReference type="Proteomes" id="UP000315344">
    <property type="component" value="Unassembled WGS sequence"/>
</dbReference>
<dbReference type="AlphaFoldDB" id="A0A533I392"/>
<reference evidence="1 2" key="1">
    <citation type="journal article" date="2017" name="Nat. Commun.">
        <title>In situ click chemistry generation of cyclooxygenase-2 inhibitors.</title>
        <authorList>
            <person name="Bhardwaj A."/>
            <person name="Kaur J."/>
            <person name="Wuest M."/>
            <person name="Wuest F."/>
        </authorList>
    </citation>
    <scope>NUCLEOTIDE SEQUENCE [LARGE SCALE GENOMIC DNA]</scope>
    <source>
        <strain evidence="1">S2_012_000_R3_94</strain>
    </source>
</reference>
<accession>A0A533I392</accession>
<organism evidence="1 2">
    <name type="scientific">Paracoccus denitrificans</name>
    <dbReference type="NCBI Taxonomy" id="266"/>
    <lineage>
        <taxon>Bacteria</taxon>
        <taxon>Pseudomonadati</taxon>
        <taxon>Pseudomonadota</taxon>
        <taxon>Alphaproteobacteria</taxon>
        <taxon>Rhodobacterales</taxon>
        <taxon>Paracoccaceae</taxon>
        <taxon>Paracoccus</taxon>
    </lineage>
</organism>
<evidence type="ECO:0000313" key="2">
    <source>
        <dbReference type="Proteomes" id="UP000315344"/>
    </source>
</evidence>
<dbReference type="EMBL" id="VAFL01000024">
    <property type="protein sequence ID" value="TKW64282.1"/>
    <property type="molecule type" value="Genomic_DNA"/>
</dbReference>
<sequence>MAFNPITRITDNRWLIRLNSRAFHVPAEHPPAAAWLVFHQPDLPGLLEEIAAERMWACRAAGHPLDGVSWQAAGYRHYLFLAERYRGLQDERRFAEFGPSSLRYPSPFFRAWDERFLNRDFLQFSCDECGLTGAPQQAVLNTWQSGEGRAMSWGEQIECPSCRTRIASRQTGANN</sequence>
<evidence type="ECO:0000313" key="1">
    <source>
        <dbReference type="EMBL" id="TKW64282.1"/>
    </source>
</evidence>